<accession>A0A0P9DDP5</accession>
<reference evidence="1 2" key="1">
    <citation type="submission" date="2015-09" db="EMBL/GenBank/DDBJ databases">
        <title>Draft genome sequence of Kouleothrix aurantiaca JCM 19913.</title>
        <authorList>
            <person name="Hemp J."/>
        </authorList>
    </citation>
    <scope>NUCLEOTIDE SEQUENCE [LARGE SCALE GENOMIC DNA]</scope>
    <source>
        <strain evidence="1 2">COM-B</strain>
    </source>
</reference>
<evidence type="ECO:0000313" key="1">
    <source>
        <dbReference type="EMBL" id="KPV53851.1"/>
    </source>
</evidence>
<sequence>MQVLDERHCIIKTPEVIDYLHRCALSEPSLAAVVTDLQPNPQEWGSSALHFAAHLRATGEPVLVKLNVEPGQLWWTRALAREYPALIPHVYAAGKRVANEALGWVVWEIVENGLHPGWHGREFDMLLEAGVAFQRVARTLAPAAQAAGVLGELRVADLAADLERGVQRDAPGPAALVLERVLDDWEWVNSVCEPTICHGDLHMANALCREHPPGGTALLIDYHPTLMPWAYEPAKPEILNADPARAGCRNLVAREAAIRARHGMSVPAAAALARLQAIVLGWWAVQAWAYIGGSPDPAWRDPAVWRAENEAYIAAAAAA</sequence>
<evidence type="ECO:0008006" key="3">
    <source>
        <dbReference type="Google" id="ProtNLM"/>
    </source>
</evidence>
<dbReference type="Proteomes" id="UP000050509">
    <property type="component" value="Unassembled WGS sequence"/>
</dbReference>
<evidence type="ECO:0000313" key="2">
    <source>
        <dbReference type="Proteomes" id="UP000050509"/>
    </source>
</evidence>
<dbReference type="SUPFAM" id="SSF56112">
    <property type="entry name" value="Protein kinase-like (PK-like)"/>
    <property type="match status" value="1"/>
</dbReference>
<proteinExistence type="predicted"/>
<dbReference type="AlphaFoldDB" id="A0A0P9DDP5"/>
<organism evidence="1 2">
    <name type="scientific">Kouleothrix aurantiaca</name>
    <dbReference type="NCBI Taxonomy" id="186479"/>
    <lineage>
        <taxon>Bacteria</taxon>
        <taxon>Bacillati</taxon>
        <taxon>Chloroflexota</taxon>
        <taxon>Chloroflexia</taxon>
        <taxon>Chloroflexales</taxon>
        <taxon>Roseiflexineae</taxon>
        <taxon>Roseiflexaceae</taxon>
        <taxon>Kouleothrix</taxon>
    </lineage>
</organism>
<name>A0A0P9DDP5_9CHLR</name>
<dbReference type="InterPro" id="IPR011009">
    <property type="entry name" value="Kinase-like_dom_sf"/>
</dbReference>
<keyword evidence="2" id="KW-1185">Reference proteome</keyword>
<comment type="caution">
    <text evidence="1">The sequence shown here is derived from an EMBL/GenBank/DDBJ whole genome shotgun (WGS) entry which is preliminary data.</text>
</comment>
<gene>
    <name evidence="1" type="ORF">SE17_07230</name>
</gene>
<protein>
    <recommendedName>
        <fullName evidence="3">Aminoglycoside phosphotransferase domain-containing protein</fullName>
    </recommendedName>
</protein>
<dbReference type="EMBL" id="LJCR01000165">
    <property type="protein sequence ID" value="KPV53851.1"/>
    <property type="molecule type" value="Genomic_DNA"/>
</dbReference>